<dbReference type="InterPro" id="IPR036867">
    <property type="entry name" value="R3H_dom_sf"/>
</dbReference>
<evidence type="ECO:0000256" key="2">
    <source>
        <dbReference type="SAM" id="MobiDB-lite"/>
    </source>
</evidence>
<organism evidence="5 6">
    <name type="scientific">Astyanax mexicanus</name>
    <name type="common">Blind cave fish</name>
    <name type="synonym">Astyanax fasciatus mexicanus</name>
    <dbReference type="NCBI Taxonomy" id="7994"/>
    <lineage>
        <taxon>Eukaryota</taxon>
        <taxon>Metazoa</taxon>
        <taxon>Chordata</taxon>
        <taxon>Craniata</taxon>
        <taxon>Vertebrata</taxon>
        <taxon>Euteleostomi</taxon>
        <taxon>Actinopterygii</taxon>
        <taxon>Neopterygii</taxon>
        <taxon>Teleostei</taxon>
        <taxon>Ostariophysi</taxon>
        <taxon>Characiformes</taxon>
        <taxon>Characoidei</taxon>
        <taxon>Acestrorhamphidae</taxon>
        <taxon>Acestrorhamphinae</taxon>
        <taxon>Astyanax</taxon>
    </lineage>
</organism>
<feature type="domain" description="SUZ" evidence="4">
    <location>
        <begin position="155"/>
        <end position="223"/>
    </location>
</feature>
<dbReference type="GO" id="GO:0005737">
    <property type="term" value="C:cytoplasm"/>
    <property type="evidence" value="ECO:0007669"/>
    <property type="project" value="TreeGrafter"/>
</dbReference>
<proteinExistence type="predicted"/>
<dbReference type="Proteomes" id="UP000018467">
    <property type="component" value="Unassembled WGS sequence"/>
</dbReference>
<dbReference type="InterPro" id="IPR051937">
    <property type="entry name" value="R3H_domain_containing"/>
</dbReference>
<dbReference type="GO" id="GO:0003676">
    <property type="term" value="F:nucleic acid binding"/>
    <property type="evidence" value="ECO:0007669"/>
    <property type="project" value="UniProtKB-UniRule"/>
</dbReference>
<evidence type="ECO:0000259" key="3">
    <source>
        <dbReference type="PROSITE" id="PS51061"/>
    </source>
</evidence>
<evidence type="ECO:0000313" key="6">
    <source>
        <dbReference type="Proteomes" id="UP000018467"/>
    </source>
</evidence>
<evidence type="ECO:0000256" key="1">
    <source>
        <dbReference type="ARBA" id="ARBA00022553"/>
    </source>
</evidence>
<name>A0A3B1IHM4_ASTMX</name>
<dbReference type="AlphaFoldDB" id="A0A3B1IHM4"/>
<reference evidence="5" key="4">
    <citation type="submission" date="2025-09" db="UniProtKB">
        <authorList>
            <consortium name="Ensembl"/>
        </authorList>
    </citation>
    <scope>IDENTIFICATION</scope>
</reference>
<keyword evidence="6" id="KW-1185">Reference proteome</keyword>
<accession>A0A3B1IHM4</accession>
<evidence type="ECO:0000313" key="5">
    <source>
        <dbReference type="Ensembl" id="ENSAMXP00000029483.1"/>
    </source>
</evidence>
<dbReference type="SUPFAM" id="SSF82708">
    <property type="entry name" value="R3H domain"/>
    <property type="match status" value="1"/>
</dbReference>
<dbReference type="PANTHER" id="PTHR15672">
    <property type="entry name" value="CAMP-REGULATED PHOSPHOPROTEIN 21 RELATED R3H DOMAIN CONTAINING PROTEIN"/>
    <property type="match status" value="1"/>
</dbReference>
<feature type="compositionally biased region" description="Low complexity" evidence="2">
    <location>
        <begin position="287"/>
        <end position="296"/>
    </location>
</feature>
<feature type="region of interest" description="Disordered" evidence="2">
    <location>
        <begin position="287"/>
        <end position="318"/>
    </location>
</feature>
<dbReference type="PROSITE" id="PS51061">
    <property type="entry name" value="R3H"/>
    <property type="match status" value="1"/>
</dbReference>
<feature type="region of interest" description="Disordered" evidence="2">
    <location>
        <begin position="162"/>
        <end position="190"/>
    </location>
</feature>
<dbReference type="SMART" id="SM00393">
    <property type="entry name" value="R3H"/>
    <property type="match status" value="1"/>
</dbReference>
<feature type="region of interest" description="Disordered" evidence="2">
    <location>
        <begin position="371"/>
        <end position="391"/>
    </location>
</feature>
<dbReference type="InterPro" id="IPR024771">
    <property type="entry name" value="SUZ"/>
</dbReference>
<dbReference type="Bgee" id="ENSAMXG00000020587">
    <property type="expression patterns" value="Expressed in muscle tissue and 12 other cell types or tissues"/>
</dbReference>
<protein>
    <submittedName>
        <fullName evidence="5">cAMP-regulated phosphoprotein, 21</fullName>
    </submittedName>
</protein>
<reference evidence="6" key="2">
    <citation type="journal article" date="2014" name="Nat. Commun.">
        <title>The cavefish genome reveals candidate genes for eye loss.</title>
        <authorList>
            <person name="McGaugh S.E."/>
            <person name="Gross J.B."/>
            <person name="Aken B."/>
            <person name="Blin M."/>
            <person name="Borowsky R."/>
            <person name="Chalopin D."/>
            <person name="Hinaux H."/>
            <person name="Jeffery W.R."/>
            <person name="Keene A."/>
            <person name="Ma L."/>
            <person name="Minx P."/>
            <person name="Murphy D."/>
            <person name="O'Quin K.E."/>
            <person name="Retaux S."/>
            <person name="Rohner N."/>
            <person name="Searle S.M."/>
            <person name="Stahl B.A."/>
            <person name="Tabin C."/>
            <person name="Volff J.N."/>
            <person name="Yoshizawa M."/>
            <person name="Warren W.C."/>
        </authorList>
    </citation>
    <scope>NUCLEOTIDE SEQUENCE [LARGE SCALE GENOMIC DNA]</scope>
    <source>
        <strain evidence="6">female</strain>
    </source>
</reference>
<reference evidence="5" key="3">
    <citation type="submission" date="2025-08" db="UniProtKB">
        <authorList>
            <consortium name="Ensembl"/>
        </authorList>
    </citation>
    <scope>IDENTIFICATION</scope>
</reference>
<dbReference type="GeneTree" id="ENSGT00940000156095"/>
<feature type="region of interest" description="Disordered" evidence="2">
    <location>
        <begin position="248"/>
        <end position="267"/>
    </location>
</feature>
<dbReference type="Pfam" id="PF12752">
    <property type="entry name" value="SUZ"/>
    <property type="match status" value="1"/>
</dbReference>
<keyword evidence="1" id="KW-0597">Phosphoprotein</keyword>
<dbReference type="InterPro" id="IPR001374">
    <property type="entry name" value="R3H_dom"/>
</dbReference>
<feature type="domain" description="R3H" evidence="3">
    <location>
        <begin position="92"/>
        <end position="154"/>
    </location>
</feature>
<dbReference type="Gene3D" id="3.30.1370.50">
    <property type="entry name" value="R3H-like domain"/>
    <property type="match status" value="1"/>
</dbReference>
<dbReference type="Ensembl" id="ENSAMXT00000040764.1">
    <property type="protein sequence ID" value="ENSAMXP00000029483.1"/>
    <property type="gene ID" value="ENSAMXG00000020587.2"/>
</dbReference>
<dbReference type="CDD" id="cd02642">
    <property type="entry name" value="R3H_encore_like"/>
    <property type="match status" value="1"/>
</dbReference>
<dbReference type="PROSITE" id="PS51673">
    <property type="entry name" value="SUZ"/>
    <property type="match status" value="1"/>
</dbReference>
<evidence type="ECO:0000259" key="4">
    <source>
        <dbReference type="PROSITE" id="PS51673"/>
    </source>
</evidence>
<dbReference type="Pfam" id="PF01424">
    <property type="entry name" value="R3H"/>
    <property type="match status" value="1"/>
</dbReference>
<sequence length="631" mass="70486">MSGVESEEKTYFPASIMSRETSPTCCIMEPTEEGGPECSLVEQQVRRSCALLQCLFPVWSFLVFILLEYTDSTGIDLEEFLITTLKSSPRDRLMLLKLEQDMTDFMTDNCSYKKFPQMSSYHRMLVHRVAAYFGLEHNVDHSGKAVIINKTSNSRIPEQRFAEHVQEEKAEERRSILKRDSSQEKEDIQRRVPLLKEQAKSKSLEEREEEYQRARERIFSQDSSCAPKSVYIETRVSEDCYNLHSETQRKRQLFSKTKDGSGRLSGSMQSSFEQECYWSDCRPWSSTDSDSSTWTSKPLHSRSDSSSKLYKPAAPASNSPAYIIVPPESSILPGSILINPHTGQPYLNPDGTPAVYNPPANQQPMSNQLNTMQPQAPPPPHQQQQPMTTHGVPQVGRYSTVTYLPPQQMLNPSQLHPPEQCREDLSSQFSHMTLNHQSSAESLDPPACYLQGAHSYAQPQHSYAAPFPVDSYLNSGMALAPPTAPPLQTCSQQNTQASVYSYPAQCPNSLQQYGPASYSTQTGYPPLLPNQQQAYSSMVGTQVLPQTQQSIMGTYPSSSSYQMAPQLQPYSTMLVPRQGGQSQSAAPPAGVSVYCNTLPPSPPPPVSSLAVTCQSSNCRNACNRNQNQCWY</sequence>
<reference evidence="6" key="1">
    <citation type="submission" date="2013-03" db="EMBL/GenBank/DDBJ databases">
        <authorList>
            <person name="Jeffery W."/>
            <person name="Warren W."/>
            <person name="Wilson R.K."/>
        </authorList>
    </citation>
    <scope>NUCLEOTIDE SEQUENCE</scope>
    <source>
        <strain evidence="6">female</strain>
    </source>
</reference>
<dbReference type="PANTHER" id="PTHR15672:SF14">
    <property type="entry name" value="CAMP-REGULATED PHOSPHOPROTEIN 21"/>
    <property type="match status" value="1"/>
</dbReference>